<dbReference type="RefSeq" id="WP_377712746.1">
    <property type="nucleotide sequence ID" value="NZ_JBHTJM010000002.1"/>
</dbReference>
<dbReference type="Gene3D" id="2.60.40.3140">
    <property type="match status" value="1"/>
</dbReference>
<feature type="domain" description="DUF3858" evidence="1">
    <location>
        <begin position="551"/>
        <end position="630"/>
    </location>
</feature>
<gene>
    <name evidence="2" type="ORF">ACFQ1O_01925</name>
</gene>
<evidence type="ECO:0000259" key="1">
    <source>
        <dbReference type="Pfam" id="PF12970"/>
    </source>
</evidence>
<accession>A0ABW3HYY8</accession>
<dbReference type="EMBL" id="JBHTJM010000002">
    <property type="protein sequence ID" value="MFD0962758.1"/>
    <property type="molecule type" value="Genomic_DNA"/>
</dbReference>
<protein>
    <submittedName>
        <fullName evidence="2">DUF3858 domain-containing protein</fullName>
    </submittedName>
</protein>
<reference evidence="3" key="1">
    <citation type="journal article" date="2019" name="Int. J. Syst. Evol. Microbiol.">
        <title>The Global Catalogue of Microorganisms (GCM) 10K type strain sequencing project: providing services to taxonomists for standard genome sequencing and annotation.</title>
        <authorList>
            <consortium name="The Broad Institute Genomics Platform"/>
            <consortium name="The Broad Institute Genome Sequencing Center for Infectious Disease"/>
            <person name="Wu L."/>
            <person name="Ma J."/>
        </authorList>
    </citation>
    <scope>NUCLEOTIDE SEQUENCE [LARGE SCALE GENOMIC DNA]</scope>
    <source>
        <strain evidence="3">CCUG 62114</strain>
    </source>
</reference>
<dbReference type="Gene3D" id="3.10.620.30">
    <property type="match status" value="1"/>
</dbReference>
<dbReference type="InterPro" id="IPR024544">
    <property type="entry name" value="DUF3858"/>
</dbReference>
<dbReference type="Gene3D" id="2.60.120.1130">
    <property type="match status" value="1"/>
</dbReference>
<organism evidence="2 3">
    <name type="scientific">Pseudofulvibacter geojedonensis</name>
    <dbReference type="NCBI Taxonomy" id="1123758"/>
    <lineage>
        <taxon>Bacteria</taxon>
        <taxon>Pseudomonadati</taxon>
        <taxon>Bacteroidota</taxon>
        <taxon>Flavobacteriia</taxon>
        <taxon>Flavobacteriales</taxon>
        <taxon>Flavobacteriaceae</taxon>
        <taxon>Pseudofulvibacter</taxon>
    </lineage>
</organism>
<evidence type="ECO:0000313" key="2">
    <source>
        <dbReference type="EMBL" id="MFD0962758.1"/>
    </source>
</evidence>
<keyword evidence="3" id="KW-1185">Reference proteome</keyword>
<proteinExistence type="predicted"/>
<sequence>MKLNLFILIFPIIIFSQTKQQYEFGKISTKETSLIKYKEDTTANAVVLYEEGRNYFKVVNNYVRLIKKNYFKIKIFNKEAFNKSNISIPLYVGKNSREQISDLRAITHNGAIKTYLDQKNVYSKKINENWEEIVFTFPNIKENSIIEYEYTITSPFFFNLSGWDFQSDIPKVKTLFTAEIPGNYKYNRKLKGYLSLDLNDASLKKNCFYLPNSSNSADCEVLKYGMNNVPAFIKEDHMLASSNYISTIKFELSEYMNFIGEKTRFSKSWKDVDKEFKNDKNIGLQSNKKGYFKKRIPEKILNNSNELEKAKEVYEYIKSHYNWNGNNGVFKNSRVKKAFEEKTGNSSEINLSLLNALAAANLQTNFVLLSTRNNGLPTEKYPVITDFNYLIVLLKINNENYLLDASSKHNKFGVLPYKCLNYMGRVMDFDQGSYWINIPPYTKSSTNVISKIVIDSTNNILAEIKNINTGYYATNQFKNIKNNTREEYLEFLKNPKNDINITSYSFENNITEKYNIIEQISLEFEEQENDFIIIYPFLIDILKSNPFKLKKRSYPVDFGYPFKLNYLTNIQIPKGVKVTDLPKSQQHSISNNAGSINLNIQEKEHSINISLRITINKYNFSPENYHELKVFFDKLISITNSNPIILKEI</sequence>
<dbReference type="Proteomes" id="UP001596997">
    <property type="component" value="Unassembled WGS sequence"/>
</dbReference>
<comment type="caution">
    <text evidence="2">The sequence shown here is derived from an EMBL/GenBank/DDBJ whole genome shotgun (WGS) entry which is preliminary data.</text>
</comment>
<dbReference type="Pfam" id="PF12970">
    <property type="entry name" value="DUF3858"/>
    <property type="match status" value="1"/>
</dbReference>
<evidence type="ECO:0000313" key="3">
    <source>
        <dbReference type="Proteomes" id="UP001596997"/>
    </source>
</evidence>
<name>A0ABW3HYY8_9FLAO</name>